<dbReference type="Proteomes" id="UP001597215">
    <property type="component" value="Unassembled WGS sequence"/>
</dbReference>
<evidence type="ECO:0000313" key="2">
    <source>
        <dbReference type="EMBL" id="MFD1766342.1"/>
    </source>
</evidence>
<dbReference type="RefSeq" id="WP_381512338.1">
    <property type="nucleotide sequence ID" value="NZ_JBHUEL010000004.1"/>
</dbReference>
<sequence>MLNVGAGTGSYEPQDREVVAVEPSAEMIAQREPGAAPAIQGTADKLPYPDKHFDASMAVLTIHHWPDKAAGLVEMRRVTRGPIVLLTFDPSYRGCWLTDYLPQLVELDQGQMPQMADYSRWMGPVSITPVLVPHDCSDGFLYAYWQRPKAYLDPVIRKGMSSFWKIDGANVALQQLEADLTNGTWERRYGHLMEIDALDVGYRLVVAKN</sequence>
<dbReference type="InterPro" id="IPR013216">
    <property type="entry name" value="Methyltransf_11"/>
</dbReference>
<dbReference type="GO" id="GO:0032259">
    <property type="term" value="P:methylation"/>
    <property type="evidence" value="ECO:0007669"/>
    <property type="project" value="UniProtKB-KW"/>
</dbReference>
<proteinExistence type="predicted"/>
<organism evidence="2 3">
    <name type="scientific">Sphingorhabdus buctiana</name>
    <dbReference type="NCBI Taxonomy" id="1508805"/>
    <lineage>
        <taxon>Bacteria</taxon>
        <taxon>Pseudomonadati</taxon>
        <taxon>Pseudomonadota</taxon>
        <taxon>Alphaproteobacteria</taxon>
        <taxon>Sphingomonadales</taxon>
        <taxon>Sphingomonadaceae</taxon>
        <taxon>Sphingorhabdus</taxon>
    </lineage>
</organism>
<dbReference type="EC" id="2.1.1.-" evidence="2"/>
<dbReference type="CDD" id="cd02440">
    <property type="entry name" value="AdoMet_MTases"/>
    <property type="match status" value="1"/>
</dbReference>
<comment type="caution">
    <text evidence="2">The sequence shown here is derived from an EMBL/GenBank/DDBJ whole genome shotgun (WGS) entry which is preliminary data.</text>
</comment>
<keyword evidence="3" id="KW-1185">Reference proteome</keyword>
<accession>A0ABW4MFL8</accession>
<dbReference type="Gene3D" id="3.40.50.150">
    <property type="entry name" value="Vaccinia Virus protein VP39"/>
    <property type="match status" value="1"/>
</dbReference>
<evidence type="ECO:0000313" key="3">
    <source>
        <dbReference type="Proteomes" id="UP001597215"/>
    </source>
</evidence>
<dbReference type="EMBL" id="JBHUEL010000004">
    <property type="protein sequence ID" value="MFD1766342.1"/>
    <property type="molecule type" value="Genomic_DNA"/>
</dbReference>
<reference evidence="3" key="1">
    <citation type="journal article" date="2019" name="Int. J. Syst. Evol. Microbiol.">
        <title>The Global Catalogue of Microorganisms (GCM) 10K type strain sequencing project: providing services to taxonomists for standard genome sequencing and annotation.</title>
        <authorList>
            <consortium name="The Broad Institute Genomics Platform"/>
            <consortium name="The Broad Institute Genome Sequencing Center for Infectious Disease"/>
            <person name="Wu L."/>
            <person name="Ma J."/>
        </authorList>
    </citation>
    <scope>NUCLEOTIDE SEQUENCE [LARGE SCALE GENOMIC DNA]</scope>
    <source>
        <strain evidence="3">CGMCC 1.12449</strain>
    </source>
</reference>
<feature type="domain" description="Methyltransferase type 11" evidence="1">
    <location>
        <begin position="2"/>
        <end position="80"/>
    </location>
</feature>
<dbReference type="SUPFAM" id="SSF53335">
    <property type="entry name" value="S-adenosyl-L-methionine-dependent methyltransferases"/>
    <property type="match status" value="1"/>
</dbReference>
<dbReference type="Pfam" id="PF08241">
    <property type="entry name" value="Methyltransf_11"/>
    <property type="match status" value="1"/>
</dbReference>
<keyword evidence="2" id="KW-0808">Transferase</keyword>
<name>A0ABW4MFL8_9SPHN</name>
<keyword evidence="2" id="KW-0489">Methyltransferase</keyword>
<dbReference type="InterPro" id="IPR029063">
    <property type="entry name" value="SAM-dependent_MTases_sf"/>
</dbReference>
<evidence type="ECO:0000259" key="1">
    <source>
        <dbReference type="Pfam" id="PF08241"/>
    </source>
</evidence>
<protein>
    <submittedName>
        <fullName evidence="2">Class I SAM-dependent methyltransferase</fullName>
        <ecNumber evidence="2">2.1.1.-</ecNumber>
    </submittedName>
</protein>
<gene>
    <name evidence="2" type="ORF">ACFSAG_05745</name>
</gene>
<dbReference type="GO" id="GO:0008168">
    <property type="term" value="F:methyltransferase activity"/>
    <property type="evidence" value="ECO:0007669"/>
    <property type="project" value="UniProtKB-KW"/>
</dbReference>